<keyword evidence="5" id="KW-1185">Reference proteome</keyword>
<feature type="compositionally biased region" description="Low complexity" evidence="2">
    <location>
        <begin position="329"/>
        <end position="340"/>
    </location>
</feature>
<feature type="region of interest" description="Disordered" evidence="2">
    <location>
        <begin position="305"/>
        <end position="351"/>
    </location>
</feature>
<evidence type="ECO:0000256" key="1">
    <source>
        <dbReference type="ARBA" id="ARBA00023054"/>
    </source>
</evidence>
<dbReference type="SMART" id="SM00806">
    <property type="entry name" value="AIP3"/>
    <property type="match status" value="1"/>
</dbReference>
<dbReference type="Proteomes" id="UP000267027">
    <property type="component" value="Unassembled WGS sequence"/>
</dbReference>
<evidence type="ECO:0000313" key="6">
    <source>
        <dbReference type="WBParaSite" id="ACOC_0000827701-mRNA-1"/>
    </source>
</evidence>
<feature type="region of interest" description="Disordered" evidence="2">
    <location>
        <begin position="635"/>
        <end position="690"/>
    </location>
</feature>
<dbReference type="InterPro" id="IPR005613">
    <property type="entry name" value="AIP3_C"/>
</dbReference>
<feature type="compositionally biased region" description="Pro residues" evidence="2">
    <location>
        <begin position="640"/>
        <end position="664"/>
    </location>
</feature>
<dbReference type="WBParaSite" id="ACOC_0000827701-mRNA-1">
    <property type="protein sequence ID" value="ACOC_0000827701-mRNA-1"/>
    <property type="gene ID" value="ACOC_0000827701"/>
</dbReference>
<feature type="region of interest" description="Disordered" evidence="2">
    <location>
        <begin position="739"/>
        <end position="784"/>
    </location>
</feature>
<evidence type="ECO:0000259" key="3">
    <source>
        <dbReference type="SMART" id="SM00806"/>
    </source>
</evidence>
<feature type="compositionally biased region" description="Basic and acidic residues" evidence="2">
    <location>
        <begin position="749"/>
        <end position="768"/>
    </location>
</feature>
<dbReference type="OrthoDB" id="6022652at2759"/>
<dbReference type="AlphaFoldDB" id="A0A0R3PRV6"/>
<name>A0A0R3PRV6_ANGCS</name>
<dbReference type="STRING" id="334426.A0A0R3PRV6"/>
<dbReference type="PANTHER" id="PTHR22741">
    <property type="entry name" value="P140CAP/SNIP-RELATED"/>
    <property type="match status" value="1"/>
</dbReference>
<gene>
    <name evidence="4" type="ORF">ACOC_LOCUS8278</name>
</gene>
<reference evidence="6" key="1">
    <citation type="submission" date="2016-04" db="UniProtKB">
        <authorList>
            <consortium name="WormBaseParasite"/>
        </authorList>
    </citation>
    <scope>IDENTIFICATION</scope>
</reference>
<dbReference type="GO" id="GO:0005737">
    <property type="term" value="C:cytoplasm"/>
    <property type="evidence" value="ECO:0007669"/>
    <property type="project" value="TreeGrafter"/>
</dbReference>
<dbReference type="Pfam" id="PF03915">
    <property type="entry name" value="AIP3"/>
    <property type="match status" value="1"/>
</dbReference>
<keyword evidence="1" id="KW-0175">Coiled coil</keyword>
<proteinExistence type="predicted"/>
<feature type="compositionally biased region" description="Polar residues" evidence="2">
    <location>
        <begin position="770"/>
        <end position="784"/>
    </location>
</feature>
<dbReference type="PANTHER" id="PTHR22741:SF10">
    <property type="entry name" value="COILED-COIL DOMAIN-CONTAINING PROTEIN CG32809"/>
    <property type="match status" value="1"/>
</dbReference>
<organism evidence="6">
    <name type="scientific">Angiostrongylus costaricensis</name>
    <name type="common">Nematode worm</name>
    <dbReference type="NCBI Taxonomy" id="334426"/>
    <lineage>
        <taxon>Eukaryota</taxon>
        <taxon>Metazoa</taxon>
        <taxon>Ecdysozoa</taxon>
        <taxon>Nematoda</taxon>
        <taxon>Chromadorea</taxon>
        <taxon>Rhabditida</taxon>
        <taxon>Rhabditina</taxon>
        <taxon>Rhabditomorpha</taxon>
        <taxon>Strongyloidea</taxon>
        <taxon>Metastrongylidae</taxon>
        <taxon>Angiostrongylus</taxon>
    </lineage>
</organism>
<evidence type="ECO:0000256" key="2">
    <source>
        <dbReference type="SAM" id="MobiDB-lite"/>
    </source>
</evidence>
<dbReference type="GO" id="GO:0005519">
    <property type="term" value="F:cytoskeletal regulatory protein binding"/>
    <property type="evidence" value="ECO:0007669"/>
    <property type="project" value="InterPro"/>
</dbReference>
<sequence length="784" mass="89006">MPGIFSWKNRILGRKTPEPERAKHVTVVSEPLDMDLHNQAPRRSVRFNDTRNKFGQYNVSEWQNEYGEVRLIGSVAHNNNSEISGMEKCEQPSSNWRYAESSVIADEPPPAQHYSTQVSTKAGHALQLLRERVSFSHEARRTTTFPPVAARPVTPVMSIPSEYGMNSSNRWEVVRKEQLNGDFGSMGRRLEQMNVVFLQANDEVKRTILPPEVSLEQVKMAFVRAFPNIPRHYIEQPSVKIYIQEPSKGQLFYELDDPSDIRNKSVLKLRDHTNTGMQSPVRFLDQRDFLADFESDISRQRCLPQTRPASAMAHSDCRKISHKPYDPYDSTGSDTSNNDSRCPTRSGSATPVIDRESRVRMETMERQLAGLSSLVHSALVSKGMSESNRKHMADLRREIMALHTDSERAASEEPPSLPDSVSTHAQHQLEHIRHKLQQASTDMKQLRRTAQVNAQHARNYIREAAEEIIRLVNRKVSLTVSPTEALLARSDTSFLTLRLWSQSFRKFENNVETVRNSVLTSNRKLKMSEVELLTEGLTQIGREAASLKTDFPSIQAGIQSRIKTDMERIVREEKYIRDQTAVIDQSLRRCKALANIMVTMKKLALVQDTTIHRSKMLKYENALEKQTVLQTGSSATAVTPLPPPVPPPPSSPPAPPTPPTPPKNPGLYSANFSSSINHNHVENDSAPATPLTEDYENMEMMVPNGAPPPPSRYSVQDVHQKFQKPPELADQIKNLIDEVARRPSPTPEANERRMDLERRQERLAEKQRQLRSQFQQLKQMTPLP</sequence>
<feature type="domain" description="Actin interacting protein 3 C-terminal" evidence="3">
    <location>
        <begin position="197"/>
        <end position="550"/>
    </location>
</feature>
<accession>A0A0R3PRV6</accession>
<dbReference type="EMBL" id="UYYA01004136">
    <property type="protein sequence ID" value="VDM59863.1"/>
    <property type="molecule type" value="Genomic_DNA"/>
</dbReference>
<evidence type="ECO:0000313" key="4">
    <source>
        <dbReference type="EMBL" id="VDM59863.1"/>
    </source>
</evidence>
<evidence type="ECO:0000313" key="5">
    <source>
        <dbReference type="Proteomes" id="UP000267027"/>
    </source>
</evidence>
<feature type="compositionally biased region" description="Basic and acidic residues" evidence="2">
    <location>
        <begin position="315"/>
        <end position="326"/>
    </location>
</feature>
<dbReference type="OMA" id="ETTQRDM"/>
<reference evidence="4 5" key="2">
    <citation type="submission" date="2018-11" db="EMBL/GenBank/DDBJ databases">
        <authorList>
            <consortium name="Pathogen Informatics"/>
        </authorList>
    </citation>
    <scope>NUCLEOTIDE SEQUENCE [LARGE SCALE GENOMIC DNA]</scope>
    <source>
        <strain evidence="4 5">Costa Rica</strain>
    </source>
</reference>
<dbReference type="Gene3D" id="1.20.58.1540">
    <property type="entry name" value="Actin interacting protein 3, C-terminal domain"/>
    <property type="match status" value="1"/>
</dbReference>
<dbReference type="InterPro" id="IPR022782">
    <property type="entry name" value="AIP3-like_C"/>
</dbReference>
<protein>
    <submittedName>
        <fullName evidence="6">AIP3 domain-containing protein</fullName>
    </submittedName>
</protein>
<feature type="region of interest" description="Disordered" evidence="2">
    <location>
        <begin position="406"/>
        <end position="427"/>
    </location>
</feature>
<dbReference type="InterPro" id="IPR051825">
    <property type="entry name" value="SRCIN1"/>
</dbReference>